<dbReference type="EMBL" id="CP002431">
    <property type="protein sequence ID" value="ADU61482.1"/>
    <property type="molecule type" value="Genomic_DNA"/>
</dbReference>
<accession>E6VXM4</accession>
<name>E6VXM4_PSEA9</name>
<dbReference type="HOGENOM" id="CLU_210370_0_0_7"/>
<dbReference type="STRING" id="643562.Daes_0461"/>
<sequence length="47" mass="5401">MLALHHKWFPGREATVQTMGEALHLETDYWDKMRTAITNGIARAFKG</sequence>
<dbReference type="Pfam" id="PF21830">
    <property type="entry name" value="DUF6890"/>
    <property type="match status" value="1"/>
</dbReference>
<keyword evidence="2" id="KW-1185">Reference proteome</keyword>
<protein>
    <submittedName>
        <fullName evidence="1">Uncharacterized protein</fullName>
    </submittedName>
</protein>
<organism evidence="1 2">
    <name type="scientific">Pseudodesulfovibrio aespoeensis (strain ATCC 700646 / DSM 10631 / Aspo-2)</name>
    <name type="common">Desulfovibrio aespoeensis</name>
    <dbReference type="NCBI Taxonomy" id="643562"/>
    <lineage>
        <taxon>Bacteria</taxon>
        <taxon>Pseudomonadati</taxon>
        <taxon>Thermodesulfobacteriota</taxon>
        <taxon>Desulfovibrionia</taxon>
        <taxon>Desulfovibrionales</taxon>
        <taxon>Desulfovibrionaceae</taxon>
    </lineage>
</organism>
<dbReference type="Proteomes" id="UP000002191">
    <property type="component" value="Chromosome"/>
</dbReference>
<dbReference type="KEGG" id="das:Daes_0461"/>
<dbReference type="eggNOG" id="ENOG5031JUC">
    <property type="taxonomic scope" value="Bacteria"/>
</dbReference>
<reference evidence="1 2" key="2">
    <citation type="journal article" date="2014" name="Genome Announc.">
        <title>Complete Genome Sequence of the Subsurface, Mesophilic Sulfate-Reducing Bacterium Desulfovibrio aespoeensis Aspo-2.</title>
        <authorList>
            <person name="Pedersen K."/>
            <person name="Bengtsson A."/>
            <person name="Edlund J."/>
            <person name="Rabe L."/>
            <person name="Hazen T."/>
            <person name="Chakraborty R."/>
            <person name="Goodwin L."/>
            <person name="Shapiro N."/>
        </authorList>
    </citation>
    <scope>NUCLEOTIDE SEQUENCE [LARGE SCALE GENOMIC DNA]</scope>
    <source>
        <strain evidence="2">ATCC 700646 / DSM 10631 / Aspo-2</strain>
    </source>
</reference>
<evidence type="ECO:0000313" key="2">
    <source>
        <dbReference type="Proteomes" id="UP000002191"/>
    </source>
</evidence>
<reference evidence="2" key="1">
    <citation type="submission" date="2010-12" db="EMBL/GenBank/DDBJ databases">
        <title>Complete sequence of Desulfovibrio aespoeensis Aspo-2.</title>
        <authorList>
            <consortium name="US DOE Joint Genome Institute"/>
            <person name="Lucas S."/>
            <person name="Copeland A."/>
            <person name="Lapidus A."/>
            <person name="Cheng J.-F."/>
            <person name="Goodwin L."/>
            <person name="Pitluck S."/>
            <person name="Chertkov O."/>
            <person name="Misra M."/>
            <person name="Detter J.C."/>
            <person name="Han C."/>
            <person name="Tapia R."/>
            <person name="Land M."/>
            <person name="Hauser L."/>
            <person name="Kyrpides N."/>
            <person name="Ivanova N."/>
            <person name="Ovchinnikova G."/>
            <person name="Pedersen K."/>
            <person name="Jagevall S."/>
            <person name="Hazen T."/>
            <person name="Woyke T."/>
        </authorList>
    </citation>
    <scope>NUCLEOTIDE SEQUENCE [LARGE SCALE GENOMIC DNA]</scope>
    <source>
        <strain evidence="2">ATCC 700646 / DSM 10631 / Aspo-2</strain>
    </source>
</reference>
<dbReference type="AlphaFoldDB" id="E6VXM4"/>
<dbReference type="InterPro" id="IPR054184">
    <property type="entry name" value="DUF6890"/>
</dbReference>
<proteinExistence type="predicted"/>
<dbReference type="RefSeq" id="WP_013513419.1">
    <property type="nucleotide sequence ID" value="NC_014844.1"/>
</dbReference>
<evidence type="ECO:0000313" key="1">
    <source>
        <dbReference type="EMBL" id="ADU61482.1"/>
    </source>
</evidence>
<gene>
    <name evidence="1" type="ordered locus">Daes_0461</name>
</gene>